<dbReference type="InterPro" id="IPR010426">
    <property type="entry name" value="MTTB_MeTrfase"/>
</dbReference>
<keyword evidence="2 4" id="KW-0489">Methyltransferase</keyword>
<gene>
    <name evidence="4" type="ORF">SSCH_1160006</name>
</gene>
<evidence type="ECO:0000256" key="1">
    <source>
        <dbReference type="ARBA" id="ARBA00007137"/>
    </source>
</evidence>
<dbReference type="Proteomes" id="UP000046155">
    <property type="component" value="Unassembled WGS sequence"/>
</dbReference>
<dbReference type="OrthoDB" id="5418352at2"/>
<dbReference type="GO" id="GO:0015948">
    <property type="term" value="P:methanogenesis"/>
    <property type="evidence" value="ECO:0007669"/>
    <property type="project" value="InterPro"/>
</dbReference>
<dbReference type="GO" id="GO:0008168">
    <property type="term" value="F:methyltransferase activity"/>
    <property type="evidence" value="ECO:0007669"/>
    <property type="project" value="UniProtKB-KW"/>
</dbReference>
<dbReference type="InterPro" id="IPR038601">
    <property type="entry name" value="MttB-like_sf"/>
</dbReference>
<proteinExistence type="inferred from homology"/>
<dbReference type="RefSeq" id="WP_044663966.1">
    <property type="nucleotide sequence ID" value="NZ_CDRZ01000020.1"/>
</dbReference>
<dbReference type="AlphaFoldDB" id="A0A0B7MAT5"/>
<accession>A0A0B7MAT5</accession>
<dbReference type="GO" id="GO:0032259">
    <property type="term" value="P:methylation"/>
    <property type="evidence" value="ECO:0007669"/>
    <property type="project" value="UniProtKB-KW"/>
</dbReference>
<dbReference type="Pfam" id="PF06253">
    <property type="entry name" value="MTTB"/>
    <property type="match status" value="1"/>
</dbReference>
<organism evidence="4 5">
    <name type="scientific">Syntrophaceticus schinkii</name>
    <dbReference type="NCBI Taxonomy" id="499207"/>
    <lineage>
        <taxon>Bacteria</taxon>
        <taxon>Bacillati</taxon>
        <taxon>Bacillota</taxon>
        <taxon>Clostridia</taxon>
        <taxon>Thermoanaerobacterales</taxon>
        <taxon>Thermoanaerobacterales Family III. Incertae Sedis</taxon>
        <taxon>Syntrophaceticus</taxon>
    </lineage>
</organism>
<evidence type="ECO:0000313" key="5">
    <source>
        <dbReference type="Proteomes" id="UP000046155"/>
    </source>
</evidence>
<comment type="similarity">
    <text evidence="1">Belongs to the trimethylamine methyltransferase family.</text>
</comment>
<name>A0A0B7MAT5_9FIRM</name>
<protein>
    <submittedName>
        <fullName evidence="4">Trimethylamine:corrinoid methyltransferase</fullName>
    </submittedName>
</protein>
<evidence type="ECO:0000256" key="2">
    <source>
        <dbReference type="ARBA" id="ARBA00022603"/>
    </source>
</evidence>
<dbReference type="EMBL" id="CDRZ01000020">
    <property type="protein sequence ID" value="CEO87624.1"/>
    <property type="molecule type" value="Genomic_DNA"/>
</dbReference>
<keyword evidence="3 4" id="KW-0808">Transferase</keyword>
<evidence type="ECO:0000313" key="4">
    <source>
        <dbReference type="EMBL" id="CEO87624.1"/>
    </source>
</evidence>
<evidence type="ECO:0000256" key="3">
    <source>
        <dbReference type="ARBA" id="ARBA00022679"/>
    </source>
</evidence>
<sequence length="483" mass="52816">MNYASSHGEGIAYRTLTAEQIHDIHSASCRILEEVGVIVHHDEAAELLKKWGAYIDADGRTHIPEAMVKRALHTAPSRITVYNRLGEPVIWLEKSNVHFGAGSDTLIYLDPFTGERRSWTSQDVAAAVRVVDALPQLDFVMSMGMLSDVDIRMINRVQYALMIKNSVKPQVVIAEDASTVADIQEMAAAAVGGKEKLKHRPHFVLYCEPTSPLQLPFESIDKLLFAAENKIPVNFACGAVEGASTPVTVAGTVAQANAEALCGLVVHQLKNPGAPFLYGYGGSPLDMRSMGAIYAVPEVMLLQGALCDLGRFYSLPTWGYAGCSSSKAFDEQAVVDGTMFTLMGALQGCNLMHDVFYIESGRTGSLNLLVLMDEVISRSRFLLNGVNTTPEYLAVEAVKRVGPGGNYLGDPHTAKHFREKWQPSLSDYSSFSSWEAAGSKKMEARIQEKLRTILEEHKPMPLDSEVEAKIDAVIRSAQERLGI</sequence>
<dbReference type="Gene3D" id="3.20.20.480">
    <property type="entry name" value="Trimethylamine methyltransferase-like"/>
    <property type="match status" value="1"/>
</dbReference>
<keyword evidence="5" id="KW-1185">Reference proteome</keyword>
<reference evidence="5" key="1">
    <citation type="submission" date="2015-01" db="EMBL/GenBank/DDBJ databases">
        <authorList>
            <person name="Manzoor Shahid"/>
            <person name="Zubair Saima"/>
        </authorList>
    </citation>
    <scope>NUCLEOTIDE SEQUENCE [LARGE SCALE GENOMIC DNA]</scope>
    <source>
        <strain evidence="5">Sp3</strain>
    </source>
</reference>